<dbReference type="EMBL" id="JANJQO010002226">
    <property type="protein sequence ID" value="KAJ2967658.1"/>
    <property type="molecule type" value="Genomic_DNA"/>
</dbReference>
<gene>
    <name evidence="1" type="ORF">NQ176_g9553</name>
</gene>
<name>A0ACC1MM95_9HYPO</name>
<keyword evidence="2" id="KW-1185">Reference proteome</keyword>
<sequence>MTLRPQLRPRVVGLRPIVSHSGKWLTTQPSEPNDQRFGKENIPSTLTPSLERIAEMPVRQRLQYWAKENESKKPFSMPAEANLYGTMLNSMSRTQTTKAADMNNLRPGPNGSQTGSATEFSLEHDEHAIVGTDTSKPGDMVEIRNAGSRMPILAIYLGFFGDRNHFYAANGLWNTSRGFSSLFTVSNFVRPEELQPILSKLPETGTLEDFEKMKEEERGPSREDAKALIDKMDDFRAQTEAVYQRNLAKLDAAHTLLSTSDRVRYLSLFQMADALLPKSILVDGEVPPAALYAVHTALTRNEFGFQPISSSRAIQRRDQLYEVFPKDQAGIIDKVCVLVREYVTLLTKKARNASASKLDDTPLGKFIAQARTAVLKSRRFREITPYGILKPSNGGTIPKPTWLSTSKDFILFLEYWASYGLFESSSRLHSNGAMILRSLGVYDNIPLTPTTAWTFLQEIGHIMPWEVPSRYKVRFPGTEILPGAGLRRQEPSIEKSKRKDIAAGVRQEVTAPVFCIDGSSTRVIDDGISVERTDNTKEFWVHVHAADPASGIKPNSELCKYMELIPDNIYLPGHFQAMLPTDLGDKDGDYISESLIKQYSLQKDCPSLTFSAKVNRQGEILEYKVEPSTLRNVVYMEPEDVSRFCLEPRPKKRQCTELTVGKKPATQGYEAERNMVLAKDLEKAEQEDVLLLHELTHAIRDRRLRNGAWPYFFPRPSVSIEFDTTKRDVVANEIAIPADPGFQLDGTCR</sequence>
<evidence type="ECO:0000313" key="1">
    <source>
        <dbReference type="EMBL" id="KAJ2967658.1"/>
    </source>
</evidence>
<reference evidence="1" key="1">
    <citation type="submission" date="2022-08" db="EMBL/GenBank/DDBJ databases">
        <title>Genome Sequence of Lecanicillium fungicola.</title>
        <authorList>
            <person name="Buettner E."/>
        </authorList>
    </citation>
    <scope>NUCLEOTIDE SEQUENCE</scope>
    <source>
        <strain evidence="1">Babe33</strain>
    </source>
</reference>
<dbReference type="Proteomes" id="UP001143910">
    <property type="component" value="Unassembled WGS sequence"/>
</dbReference>
<organism evidence="1 2">
    <name type="scientific">Zarea fungicola</name>
    <dbReference type="NCBI Taxonomy" id="93591"/>
    <lineage>
        <taxon>Eukaryota</taxon>
        <taxon>Fungi</taxon>
        <taxon>Dikarya</taxon>
        <taxon>Ascomycota</taxon>
        <taxon>Pezizomycotina</taxon>
        <taxon>Sordariomycetes</taxon>
        <taxon>Hypocreomycetidae</taxon>
        <taxon>Hypocreales</taxon>
        <taxon>Cordycipitaceae</taxon>
        <taxon>Zarea</taxon>
    </lineage>
</organism>
<evidence type="ECO:0000313" key="2">
    <source>
        <dbReference type="Proteomes" id="UP001143910"/>
    </source>
</evidence>
<accession>A0ACC1MM95</accession>
<comment type="caution">
    <text evidence="1">The sequence shown here is derived from an EMBL/GenBank/DDBJ whole genome shotgun (WGS) entry which is preliminary data.</text>
</comment>
<proteinExistence type="predicted"/>
<protein>
    <submittedName>
        <fullName evidence="1">Uncharacterized protein</fullName>
    </submittedName>
</protein>